<feature type="transmembrane region" description="Helical" evidence="10">
    <location>
        <begin position="178"/>
        <end position="200"/>
    </location>
</feature>
<evidence type="ECO:0000256" key="5">
    <source>
        <dbReference type="ARBA" id="ARBA00022692"/>
    </source>
</evidence>
<dbReference type="PANTHER" id="PTHR30065:SF1">
    <property type="entry name" value="SURFACE PRESENTATION OF ANTIGENS PROTEIN SPAR"/>
    <property type="match status" value="1"/>
</dbReference>
<evidence type="ECO:0000313" key="13">
    <source>
        <dbReference type="Proteomes" id="UP001071230"/>
    </source>
</evidence>
<keyword evidence="13" id="KW-1185">Reference proteome</keyword>
<dbReference type="Proteomes" id="UP000836597">
    <property type="component" value="Chromosome"/>
</dbReference>
<evidence type="ECO:0000256" key="9">
    <source>
        <dbReference type="NCBIfam" id="TIGR01400"/>
    </source>
</evidence>
<feature type="transmembrane region" description="Helical" evidence="10">
    <location>
        <begin position="130"/>
        <end position="147"/>
    </location>
</feature>
<dbReference type="EMBL" id="CDGJ01000003">
    <property type="protein sequence ID" value="CEJ05837.1"/>
    <property type="molecule type" value="Genomic_DNA"/>
</dbReference>
<evidence type="ECO:0000256" key="4">
    <source>
        <dbReference type="ARBA" id="ARBA00022475"/>
    </source>
</evidence>
<keyword evidence="11" id="KW-0966">Cell projection</keyword>
<dbReference type="PANTHER" id="PTHR30065">
    <property type="entry name" value="FLAGELLAR BIOSYNTHETIC PROTEIN FLIR"/>
    <property type="match status" value="1"/>
</dbReference>
<evidence type="ECO:0000313" key="11">
    <source>
        <dbReference type="EMBL" id="CAA7602955.1"/>
    </source>
</evidence>
<dbReference type="AlphaFoldDB" id="A0A8S0Y4H7"/>
<feature type="transmembrane region" description="Helical" evidence="10">
    <location>
        <begin position="38"/>
        <end position="56"/>
    </location>
</feature>
<feature type="transmembrane region" description="Helical" evidence="10">
    <location>
        <begin position="12"/>
        <end position="32"/>
    </location>
</feature>
<feature type="transmembrane region" description="Helical" evidence="10">
    <location>
        <begin position="154"/>
        <end position="172"/>
    </location>
</feature>
<keyword evidence="4 10" id="KW-1003">Cell membrane</keyword>
<evidence type="ECO:0000256" key="8">
    <source>
        <dbReference type="ARBA" id="ARBA00023143"/>
    </source>
</evidence>
<dbReference type="KEGG" id="aacx:DEACI_3778"/>
<evidence type="ECO:0000256" key="6">
    <source>
        <dbReference type="ARBA" id="ARBA00022989"/>
    </source>
</evidence>
<protein>
    <recommendedName>
        <fullName evidence="3 9">Flagellar biosynthetic protein FliR</fullName>
    </recommendedName>
</protein>
<evidence type="ECO:0000256" key="10">
    <source>
        <dbReference type="RuleBase" id="RU362071"/>
    </source>
</evidence>
<comment type="subcellular location">
    <subcellularLocation>
        <location evidence="10">Cell membrane</location>
        <topology evidence="10">Multi-pass membrane protein</topology>
    </subcellularLocation>
    <subcellularLocation>
        <location evidence="10">Bacterial flagellum basal body</location>
    </subcellularLocation>
</comment>
<dbReference type="EMBL" id="LR746496">
    <property type="protein sequence ID" value="CAA7602955.1"/>
    <property type="molecule type" value="Genomic_DNA"/>
</dbReference>
<keyword evidence="8 10" id="KW-0975">Bacterial flagellum</keyword>
<gene>
    <name evidence="12" type="ORF">DEACI_0257</name>
    <name evidence="11" type="ORF">DEACI_3778</name>
</gene>
<dbReference type="NCBIfam" id="TIGR01400">
    <property type="entry name" value="fliR"/>
    <property type="match status" value="1"/>
</dbReference>
<keyword evidence="5 10" id="KW-0812">Transmembrane</keyword>
<dbReference type="InterPro" id="IPR006303">
    <property type="entry name" value="FliR"/>
</dbReference>
<evidence type="ECO:0000313" key="12">
    <source>
        <dbReference type="EMBL" id="CEJ05837.1"/>
    </source>
</evidence>
<accession>A0A8S0Y4H7</accession>
<keyword evidence="7 10" id="KW-0472">Membrane</keyword>
<evidence type="ECO:0000256" key="1">
    <source>
        <dbReference type="ARBA" id="ARBA00002578"/>
    </source>
</evidence>
<feature type="transmembrane region" description="Helical" evidence="10">
    <location>
        <begin position="68"/>
        <end position="91"/>
    </location>
</feature>
<dbReference type="Proteomes" id="UP001071230">
    <property type="component" value="Unassembled WGS sequence"/>
</dbReference>
<keyword evidence="11" id="KW-0282">Flagellum</keyword>
<dbReference type="GO" id="GO:0009425">
    <property type="term" value="C:bacterial-type flagellum basal body"/>
    <property type="evidence" value="ECO:0007669"/>
    <property type="project" value="UniProtKB-SubCell"/>
</dbReference>
<dbReference type="Pfam" id="PF01311">
    <property type="entry name" value="Bac_export_1"/>
    <property type="match status" value="1"/>
</dbReference>
<organism evidence="11">
    <name type="scientific">Acididesulfobacillus acetoxydans</name>
    <dbReference type="NCBI Taxonomy" id="1561005"/>
    <lineage>
        <taxon>Bacteria</taxon>
        <taxon>Bacillati</taxon>
        <taxon>Bacillota</taxon>
        <taxon>Clostridia</taxon>
        <taxon>Eubacteriales</taxon>
        <taxon>Peptococcaceae</taxon>
        <taxon>Acididesulfobacillus</taxon>
    </lineage>
</organism>
<comment type="function">
    <text evidence="1 10">Role in flagellar biosynthesis.</text>
</comment>
<dbReference type="GO" id="GO:0044780">
    <property type="term" value="P:bacterial-type flagellum assembly"/>
    <property type="evidence" value="ECO:0007669"/>
    <property type="project" value="UniProtKB-UniRule"/>
</dbReference>
<name>A0A8S0Y4H7_9FIRM</name>
<reference evidence="12" key="1">
    <citation type="submission" date="2014-11" db="EMBL/GenBank/DDBJ databases">
        <authorList>
            <person name="Hornung B.V."/>
        </authorList>
    </citation>
    <scope>NUCLEOTIDE SEQUENCE</scope>
    <source>
        <strain evidence="12">INE</strain>
    </source>
</reference>
<reference evidence="11" key="2">
    <citation type="submission" date="2020-01" db="EMBL/GenBank/DDBJ databases">
        <authorList>
            <person name="Hornung B."/>
        </authorList>
    </citation>
    <scope>NUCLEOTIDE SEQUENCE</scope>
    <source>
        <strain evidence="11">PacBioINE</strain>
    </source>
</reference>
<dbReference type="GO" id="GO:0006605">
    <property type="term" value="P:protein targeting"/>
    <property type="evidence" value="ECO:0007669"/>
    <property type="project" value="UniProtKB-UniRule"/>
</dbReference>
<sequence>MDLAGLLQWNISLFLLILARWAGMIMLAPVFGARGVPALVKLGLAVSLSMILYPLIRASQPQIPAEFLLYFALILKETWVGLVIGFVISALTSIVEGAGQLIDLQMGFTMGNALDPVYGMQSPMMGNFEMVLATMLLLATNAHYYLIAAMVKSYVYVPISPAGLPLGIAFFVRLAVEIFALSVQLAMPVFGAMLLADLGVGLLTRAVPQINVFSIIFAVKIIFGFILLFMAMPLFAESVSHLFNTSMDWLLQLYRGWKA</sequence>
<evidence type="ECO:0000256" key="3">
    <source>
        <dbReference type="ARBA" id="ARBA00021717"/>
    </source>
</evidence>
<dbReference type="PRINTS" id="PR00953">
    <property type="entry name" value="TYPE3IMRPROT"/>
</dbReference>
<comment type="similarity">
    <text evidence="2 10">Belongs to the FliR/MopE/SpaR family.</text>
</comment>
<evidence type="ECO:0000256" key="2">
    <source>
        <dbReference type="ARBA" id="ARBA00009772"/>
    </source>
</evidence>
<proteinExistence type="inferred from homology"/>
<keyword evidence="6 10" id="KW-1133">Transmembrane helix</keyword>
<dbReference type="InterPro" id="IPR002010">
    <property type="entry name" value="T3SS_IM_R"/>
</dbReference>
<keyword evidence="11" id="KW-0969">Cilium</keyword>
<feature type="transmembrane region" description="Helical" evidence="10">
    <location>
        <begin position="212"/>
        <end position="236"/>
    </location>
</feature>
<evidence type="ECO:0000256" key="7">
    <source>
        <dbReference type="ARBA" id="ARBA00023136"/>
    </source>
</evidence>
<dbReference type="GO" id="GO:0005886">
    <property type="term" value="C:plasma membrane"/>
    <property type="evidence" value="ECO:0007669"/>
    <property type="project" value="UniProtKB-SubCell"/>
</dbReference>
<dbReference type="RefSeq" id="WP_240986246.1">
    <property type="nucleotide sequence ID" value="NZ_CDGJ01000003.1"/>
</dbReference>